<sequence length="469" mass="53798">MMKVKVRVAPSPTGFLHIGTAQSALYNWLFARRNGGEFYLRVEDTDKERSTKEYEHGILDALTWLGLRWDGEIIRQSEKGIAYRKALEKLITEKKVFWCKHTKEELESERKDQELKKEPPRHVCDQKRDSGHYVHYPTSSPGAGWILRLAVDENSDRKIVFDDIIRGPIEFKAALLGDFSIAKSLNEALYNFAVAVDDSDMGITHVIRGEDHISNTPKQILIYEALDRTLPQFAHLPLILASNRSKLSKRHGATSVVDFKKDYLPEALLNFLGSMSYTFSKEILTKEEMAKEFELKKVHKSGAVFDVKKLNWINSQYIRNLEIEKLRNLVGIKEIPEAALPLITERLEKLSDVQNFDYFWKEPKYEKELLKWKKSTLEKSVETLAEVKKILENFDFSARSGPASGREKDELRKLLDGFSEKAGDRGLVYWPLRVALTGREKSPDSADIALALSKKEVLKRISIALKKLS</sequence>
<evidence type="ECO:0000259" key="9">
    <source>
        <dbReference type="Pfam" id="PF00749"/>
    </source>
</evidence>
<comment type="caution">
    <text evidence="7">Lacks conserved residue(s) required for the propagation of feature annotation.</text>
</comment>
<comment type="function">
    <text evidence="7">Catalyzes the attachment of glutamate to tRNA(Glu) in a two-step reaction: glutamate is first activated by ATP to form Glu-AMP and then transferred to the acceptor end of tRNA(Glu).</text>
</comment>
<keyword evidence="2 7" id="KW-0436">Ligase</keyword>
<evidence type="ECO:0000259" key="10">
    <source>
        <dbReference type="Pfam" id="PF19269"/>
    </source>
</evidence>
<dbReference type="GO" id="GO:0000049">
    <property type="term" value="F:tRNA binding"/>
    <property type="evidence" value="ECO:0007669"/>
    <property type="project" value="InterPro"/>
</dbReference>
<dbReference type="PANTHER" id="PTHR43311:SF2">
    <property type="entry name" value="GLUTAMATE--TRNA LIGASE, MITOCHONDRIAL-RELATED"/>
    <property type="match status" value="1"/>
</dbReference>
<evidence type="ECO:0000256" key="6">
    <source>
        <dbReference type="ARBA" id="ARBA00023146"/>
    </source>
</evidence>
<dbReference type="InterPro" id="IPR020751">
    <property type="entry name" value="aa-tRNA-synth_I_codon-bd_sub2"/>
</dbReference>
<dbReference type="GO" id="GO:0005524">
    <property type="term" value="F:ATP binding"/>
    <property type="evidence" value="ECO:0007669"/>
    <property type="project" value="UniProtKB-UniRule"/>
</dbReference>
<protein>
    <recommendedName>
        <fullName evidence="7">Glutamate--tRNA ligase</fullName>
        <ecNumber evidence="7">6.1.1.17</ecNumber>
    </recommendedName>
    <alternativeName>
        <fullName evidence="7">Glutamyl-tRNA synthetase</fullName>
        <shortName evidence="7">GluRS</shortName>
    </alternativeName>
</protein>
<dbReference type="Pfam" id="PF19269">
    <property type="entry name" value="Anticodon_2"/>
    <property type="match status" value="1"/>
</dbReference>
<dbReference type="InterPro" id="IPR014729">
    <property type="entry name" value="Rossmann-like_a/b/a_fold"/>
</dbReference>
<dbReference type="SUPFAM" id="SSF48163">
    <property type="entry name" value="An anticodon-binding domain of class I aminoacyl-tRNA synthetases"/>
    <property type="match status" value="1"/>
</dbReference>
<dbReference type="AlphaFoldDB" id="A0A1F8FKJ1"/>
<dbReference type="GO" id="GO:0005829">
    <property type="term" value="C:cytosol"/>
    <property type="evidence" value="ECO:0007669"/>
    <property type="project" value="TreeGrafter"/>
</dbReference>
<evidence type="ECO:0000313" key="12">
    <source>
        <dbReference type="Proteomes" id="UP000176581"/>
    </source>
</evidence>
<comment type="caution">
    <text evidence="11">The sequence shown here is derived from an EMBL/GenBank/DDBJ whole genome shotgun (WGS) entry which is preliminary data.</text>
</comment>
<comment type="catalytic activity">
    <reaction evidence="7">
        <text>tRNA(Glu) + L-glutamate + ATP = L-glutamyl-tRNA(Glu) + AMP + diphosphate</text>
        <dbReference type="Rhea" id="RHEA:23540"/>
        <dbReference type="Rhea" id="RHEA-COMP:9663"/>
        <dbReference type="Rhea" id="RHEA-COMP:9680"/>
        <dbReference type="ChEBI" id="CHEBI:29985"/>
        <dbReference type="ChEBI" id="CHEBI:30616"/>
        <dbReference type="ChEBI" id="CHEBI:33019"/>
        <dbReference type="ChEBI" id="CHEBI:78442"/>
        <dbReference type="ChEBI" id="CHEBI:78520"/>
        <dbReference type="ChEBI" id="CHEBI:456215"/>
        <dbReference type="EC" id="6.1.1.17"/>
    </reaction>
</comment>
<dbReference type="NCBIfam" id="TIGR00464">
    <property type="entry name" value="gltX_bact"/>
    <property type="match status" value="1"/>
</dbReference>
<reference evidence="11 12" key="1">
    <citation type="journal article" date="2016" name="Nat. Commun.">
        <title>Thousands of microbial genomes shed light on interconnected biogeochemical processes in an aquifer system.</title>
        <authorList>
            <person name="Anantharaman K."/>
            <person name="Brown C.T."/>
            <person name="Hug L.A."/>
            <person name="Sharon I."/>
            <person name="Castelle C.J."/>
            <person name="Probst A.J."/>
            <person name="Thomas B.C."/>
            <person name="Singh A."/>
            <person name="Wilkins M.J."/>
            <person name="Karaoz U."/>
            <person name="Brodie E.L."/>
            <person name="Williams K.H."/>
            <person name="Hubbard S.S."/>
            <person name="Banfield J.F."/>
        </authorList>
    </citation>
    <scope>NUCLEOTIDE SEQUENCE [LARGE SCALE GENOMIC DNA]</scope>
</reference>
<keyword evidence="3 7" id="KW-0547">Nucleotide-binding</keyword>
<dbReference type="Gene3D" id="3.40.50.620">
    <property type="entry name" value="HUPs"/>
    <property type="match status" value="1"/>
</dbReference>
<feature type="region of interest" description="Disordered" evidence="8">
    <location>
        <begin position="108"/>
        <end position="130"/>
    </location>
</feature>
<dbReference type="Gene3D" id="1.10.10.350">
    <property type="match status" value="1"/>
</dbReference>
<evidence type="ECO:0000256" key="5">
    <source>
        <dbReference type="ARBA" id="ARBA00022917"/>
    </source>
</evidence>
<dbReference type="HAMAP" id="MF_00022">
    <property type="entry name" value="Glu_tRNA_synth_type1"/>
    <property type="match status" value="1"/>
</dbReference>
<comment type="subcellular location">
    <subcellularLocation>
        <location evidence="7">Cytoplasm</location>
    </subcellularLocation>
</comment>
<comment type="similarity">
    <text evidence="1 7">Belongs to the class-I aminoacyl-tRNA synthetase family. Glutamate--tRNA ligase type 1 subfamily.</text>
</comment>
<keyword evidence="6 7" id="KW-0030">Aminoacyl-tRNA synthetase</keyword>
<name>A0A1F8FKJ1_9BACT</name>
<feature type="domain" description="Aminoacyl-tRNA synthetase class I anticodon-binding" evidence="10">
    <location>
        <begin position="337"/>
        <end position="465"/>
    </location>
</feature>
<dbReference type="GO" id="GO:0006424">
    <property type="term" value="P:glutamyl-tRNA aminoacylation"/>
    <property type="evidence" value="ECO:0007669"/>
    <property type="project" value="UniProtKB-UniRule"/>
</dbReference>
<keyword evidence="7" id="KW-0963">Cytoplasm</keyword>
<dbReference type="Proteomes" id="UP000176581">
    <property type="component" value="Unassembled WGS sequence"/>
</dbReference>
<evidence type="ECO:0000256" key="8">
    <source>
        <dbReference type="SAM" id="MobiDB-lite"/>
    </source>
</evidence>
<gene>
    <name evidence="7" type="primary">gltX</name>
    <name evidence="11" type="ORF">A3J47_02415</name>
</gene>
<comment type="subunit">
    <text evidence="7">Monomer.</text>
</comment>
<dbReference type="EMBL" id="MGJV01000037">
    <property type="protein sequence ID" value="OGN13707.1"/>
    <property type="molecule type" value="Genomic_DNA"/>
</dbReference>
<feature type="domain" description="Glutamyl/glutaminyl-tRNA synthetase class Ib catalytic" evidence="9">
    <location>
        <begin position="3"/>
        <end position="312"/>
    </location>
</feature>
<dbReference type="GO" id="GO:0008270">
    <property type="term" value="F:zinc ion binding"/>
    <property type="evidence" value="ECO:0007669"/>
    <property type="project" value="InterPro"/>
</dbReference>
<evidence type="ECO:0000313" key="11">
    <source>
        <dbReference type="EMBL" id="OGN13707.1"/>
    </source>
</evidence>
<dbReference type="Pfam" id="PF00749">
    <property type="entry name" value="tRNA-synt_1c"/>
    <property type="match status" value="1"/>
</dbReference>
<dbReference type="InterPro" id="IPR045462">
    <property type="entry name" value="aa-tRNA-synth_I_cd-bd"/>
</dbReference>
<proteinExistence type="inferred from homology"/>
<accession>A0A1F8FKJ1</accession>
<dbReference type="InterPro" id="IPR001412">
    <property type="entry name" value="aa-tRNA-synth_I_CS"/>
</dbReference>
<dbReference type="PROSITE" id="PS00178">
    <property type="entry name" value="AA_TRNA_LIGASE_I"/>
    <property type="match status" value="1"/>
</dbReference>
<dbReference type="PRINTS" id="PR00987">
    <property type="entry name" value="TRNASYNTHGLU"/>
</dbReference>
<dbReference type="InterPro" id="IPR033910">
    <property type="entry name" value="GluRS_core"/>
</dbReference>
<dbReference type="InterPro" id="IPR008925">
    <property type="entry name" value="aa_tRNA-synth_I_cd-bd_sf"/>
</dbReference>
<dbReference type="CDD" id="cd00808">
    <property type="entry name" value="GluRS_core"/>
    <property type="match status" value="1"/>
</dbReference>
<evidence type="ECO:0000256" key="4">
    <source>
        <dbReference type="ARBA" id="ARBA00022840"/>
    </source>
</evidence>
<feature type="short sequence motif" description="'KMSKS' region" evidence="7">
    <location>
        <begin position="246"/>
        <end position="250"/>
    </location>
</feature>
<dbReference type="EC" id="6.1.1.17" evidence="7"/>
<evidence type="ECO:0000256" key="7">
    <source>
        <dbReference type="HAMAP-Rule" id="MF_00022"/>
    </source>
</evidence>
<feature type="binding site" evidence="7">
    <location>
        <position position="249"/>
    </location>
    <ligand>
        <name>ATP</name>
        <dbReference type="ChEBI" id="CHEBI:30616"/>
    </ligand>
</feature>
<dbReference type="InterPro" id="IPR000924">
    <property type="entry name" value="Glu/Gln-tRNA-synth"/>
</dbReference>
<evidence type="ECO:0000256" key="2">
    <source>
        <dbReference type="ARBA" id="ARBA00022598"/>
    </source>
</evidence>
<keyword evidence="4 7" id="KW-0067">ATP-binding</keyword>
<dbReference type="InterPro" id="IPR004527">
    <property type="entry name" value="Glu-tRNA-ligase_bac/mito"/>
</dbReference>
<keyword evidence="5 7" id="KW-0648">Protein biosynthesis</keyword>
<evidence type="ECO:0000256" key="3">
    <source>
        <dbReference type="ARBA" id="ARBA00022741"/>
    </source>
</evidence>
<dbReference type="InterPro" id="IPR020058">
    <property type="entry name" value="Glu/Gln-tRNA-synth_Ib_cat-dom"/>
</dbReference>
<feature type="short sequence motif" description="'HIGH' region" evidence="7">
    <location>
        <begin position="10"/>
        <end position="20"/>
    </location>
</feature>
<evidence type="ECO:0000256" key="1">
    <source>
        <dbReference type="ARBA" id="ARBA00007894"/>
    </source>
</evidence>
<dbReference type="GO" id="GO:0004818">
    <property type="term" value="F:glutamate-tRNA ligase activity"/>
    <property type="evidence" value="ECO:0007669"/>
    <property type="project" value="UniProtKB-UniRule"/>
</dbReference>
<dbReference type="SUPFAM" id="SSF52374">
    <property type="entry name" value="Nucleotidylyl transferase"/>
    <property type="match status" value="1"/>
</dbReference>
<dbReference type="InterPro" id="IPR049940">
    <property type="entry name" value="GluQ/Sye"/>
</dbReference>
<dbReference type="PANTHER" id="PTHR43311">
    <property type="entry name" value="GLUTAMATE--TRNA LIGASE"/>
    <property type="match status" value="1"/>
</dbReference>
<organism evidence="11 12">
    <name type="scientific">Candidatus Yanofskybacteria bacterium RIFCSPHIGHO2_02_FULL_43_22</name>
    <dbReference type="NCBI Taxonomy" id="1802681"/>
    <lineage>
        <taxon>Bacteria</taxon>
        <taxon>Candidatus Yanofskyibacteriota</taxon>
    </lineage>
</organism>